<evidence type="ECO:0000313" key="4">
    <source>
        <dbReference type="Proteomes" id="UP000244523"/>
    </source>
</evidence>
<dbReference type="EMBL" id="QBUD01000016">
    <property type="protein sequence ID" value="PUB10896.1"/>
    <property type="molecule type" value="Genomic_DNA"/>
</dbReference>
<keyword evidence="1" id="KW-1133">Transmembrane helix</keyword>
<protein>
    <submittedName>
        <fullName evidence="3">Putative secreted protein</fullName>
    </submittedName>
</protein>
<accession>A0A2T6K844</accession>
<evidence type="ECO:0000256" key="1">
    <source>
        <dbReference type="SAM" id="Phobius"/>
    </source>
</evidence>
<reference evidence="3 4" key="1">
    <citation type="submission" date="2018-04" db="EMBL/GenBank/DDBJ databases">
        <title>Genomic Encyclopedia of Archaeal and Bacterial Type Strains, Phase II (KMG-II): from individual species to whole genera.</title>
        <authorList>
            <person name="Goeker M."/>
        </authorList>
    </citation>
    <scope>NUCLEOTIDE SEQUENCE [LARGE SCALE GENOMIC DNA]</scope>
    <source>
        <strain evidence="3 4">DSM 29955</strain>
    </source>
</reference>
<evidence type="ECO:0000313" key="3">
    <source>
        <dbReference type="EMBL" id="PUB10896.1"/>
    </source>
</evidence>
<evidence type="ECO:0000256" key="2">
    <source>
        <dbReference type="SAM" id="SignalP"/>
    </source>
</evidence>
<comment type="caution">
    <text evidence="3">The sequence shown here is derived from an EMBL/GenBank/DDBJ whole genome shotgun (WGS) entry which is preliminary data.</text>
</comment>
<dbReference type="NCBIfam" id="TIGR03370">
    <property type="entry name" value="VPLPA-CTERM"/>
    <property type="match status" value="1"/>
</dbReference>
<feature type="transmembrane region" description="Helical" evidence="1">
    <location>
        <begin position="205"/>
        <end position="227"/>
    </location>
</feature>
<name>A0A2T6K844_9RHOB</name>
<dbReference type="RefSeq" id="WP_108388384.1">
    <property type="nucleotide sequence ID" value="NZ_QBUD01000016.1"/>
</dbReference>
<keyword evidence="1" id="KW-0812">Transmembrane</keyword>
<keyword evidence="4" id="KW-1185">Reference proteome</keyword>
<feature type="chain" id="PRO_5015756332" evidence="2">
    <location>
        <begin position="24"/>
        <end position="234"/>
    </location>
</feature>
<dbReference type="AlphaFoldDB" id="A0A2T6K844"/>
<dbReference type="Proteomes" id="UP000244523">
    <property type="component" value="Unassembled WGS sequence"/>
</dbReference>
<keyword evidence="1" id="KW-0472">Membrane</keyword>
<feature type="signal peptide" evidence="2">
    <location>
        <begin position="1"/>
        <end position="23"/>
    </location>
</feature>
<proteinExistence type="predicted"/>
<keyword evidence="2" id="KW-0732">Signal</keyword>
<dbReference type="InterPro" id="IPR022472">
    <property type="entry name" value="VPLPA-CTERM"/>
</dbReference>
<organism evidence="3 4">
    <name type="scientific">Yoonia sediminilitoris</name>
    <dbReference type="NCBI Taxonomy" id="1286148"/>
    <lineage>
        <taxon>Bacteria</taxon>
        <taxon>Pseudomonadati</taxon>
        <taxon>Pseudomonadota</taxon>
        <taxon>Alphaproteobacteria</taxon>
        <taxon>Rhodobacterales</taxon>
        <taxon>Paracoccaceae</taxon>
        <taxon>Yoonia</taxon>
    </lineage>
</organism>
<sequence>MNYAISRIAAFAALLMIAAPASAATYSYDFTTLNSGQTTYSSGLAVESDGLTVEVTAGRYDSYMGLDNDQIADTDCADGGCQWYDNSVGELLGYRAVAITSDGLGIAGFFDGSDIDGDFGNDLITFTFDRVVDFTRVFFTGVESFGYAQDQFDVFVDGVLLREEVLIGENNPYDLTGFSAIGRSISFGADSGYDNFRIGGLEVELAAVPLPAGGLLLLSGLFGLALARRRGTAA</sequence>
<gene>
    <name evidence="3" type="ORF">C8N45_11669</name>
</gene>